<dbReference type="RefSeq" id="WP_086157325.1">
    <property type="nucleotide sequence ID" value="NZ_CP021121.1"/>
</dbReference>
<dbReference type="GO" id="GO:0016757">
    <property type="term" value="F:glycosyltransferase activity"/>
    <property type="evidence" value="ECO:0007669"/>
    <property type="project" value="UniProtKB-KW"/>
</dbReference>
<keyword evidence="6" id="KW-1185">Reference proteome</keyword>
<evidence type="ECO:0000313" key="6">
    <source>
        <dbReference type="Proteomes" id="UP000194218"/>
    </source>
</evidence>
<protein>
    <submittedName>
        <fullName evidence="5">Glycosyl transferase</fullName>
    </submittedName>
</protein>
<organism evidence="5 6">
    <name type="scientific">Streptomyces marincola</name>
    <dbReference type="NCBI Taxonomy" id="2878388"/>
    <lineage>
        <taxon>Bacteria</taxon>
        <taxon>Bacillati</taxon>
        <taxon>Actinomycetota</taxon>
        <taxon>Actinomycetes</taxon>
        <taxon>Kitasatosporales</taxon>
        <taxon>Streptomycetaceae</taxon>
        <taxon>Streptomyces</taxon>
    </lineage>
</organism>
<proteinExistence type="inferred from homology"/>
<dbReference type="KEGG" id="smao:CAG99_02215"/>
<accession>A0A1W7CSV4</accession>
<evidence type="ECO:0000256" key="2">
    <source>
        <dbReference type="ARBA" id="ARBA00022676"/>
    </source>
</evidence>
<dbReference type="PANTHER" id="PTHR43685:SF5">
    <property type="entry name" value="GLYCOSYLTRANSFERASE EPSE-RELATED"/>
    <property type="match status" value="1"/>
</dbReference>
<dbReference type="InterPro" id="IPR001173">
    <property type="entry name" value="Glyco_trans_2-like"/>
</dbReference>
<keyword evidence="2" id="KW-0328">Glycosyltransferase</keyword>
<dbReference type="AlphaFoldDB" id="A0A1W7CSV4"/>
<dbReference type="SUPFAM" id="SSF53448">
    <property type="entry name" value="Nucleotide-diphospho-sugar transferases"/>
    <property type="match status" value="1"/>
</dbReference>
<comment type="similarity">
    <text evidence="1">Belongs to the glycosyltransferase 2 family.</text>
</comment>
<sequence length="299" mass="32921">MPPDDRTSVVIITRDRRAELLHTLDRLAELPERPPVLITDNGSTDGTADAVARHHPAVRVLTPGENLGAIGRNLAARHVTTPYLAFCDDDTWWEPGSLAGAADLLDTHPAVAAVTARILVEPGGTEDPIVEELRSSPLPRPGWLPGPALGSFLAAATVLRTSAFRAAGGFHPRLWLGGEEELLAADLMADGWWLMFDESLTIHHAPSEARDPSRRRADGIRNTLWYTWLRRPVRPALRRTAHLLRTVPRDRTTAAALLRAAAGAPWVARERRPVPPEVDRRLRTLETAQRTSTARRYVG</sequence>
<keyword evidence="3 5" id="KW-0808">Transferase</keyword>
<dbReference type="EMBL" id="CP021121">
    <property type="protein sequence ID" value="ARQ67802.1"/>
    <property type="molecule type" value="Genomic_DNA"/>
</dbReference>
<dbReference type="InterPro" id="IPR050834">
    <property type="entry name" value="Glycosyltransf_2"/>
</dbReference>
<evidence type="ECO:0000256" key="3">
    <source>
        <dbReference type="ARBA" id="ARBA00022679"/>
    </source>
</evidence>
<dbReference type="PANTHER" id="PTHR43685">
    <property type="entry name" value="GLYCOSYLTRANSFERASE"/>
    <property type="match status" value="1"/>
</dbReference>
<evidence type="ECO:0000256" key="1">
    <source>
        <dbReference type="ARBA" id="ARBA00006739"/>
    </source>
</evidence>
<dbReference type="InterPro" id="IPR029044">
    <property type="entry name" value="Nucleotide-diphossugar_trans"/>
</dbReference>
<dbReference type="Proteomes" id="UP000194218">
    <property type="component" value="Chromosome"/>
</dbReference>
<evidence type="ECO:0000259" key="4">
    <source>
        <dbReference type="Pfam" id="PF00535"/>
    </source>
</evidence>
<dbReference type="OrthoDB" id="9787979at2"/>
<gene>
    <name evidence="5" type="ORF">CAG99_02215</name>
</gene>
<dbReference type="Pfam" id="PF00535">
    <property type="entry name" value="Glycos_transf_2"/>
    <property type="match status" value="1"/>
</dbReference>
<feature type="domain" description="Glycosyltransferase 2-like" evidence="4">
    <location>
        <begin position="8"/>
        <end position="132"/>
    </location>
</feature>
<evidence type="ECO:0000313" key="5">
    <source>
        <dbReference type="EMBL" id="ARQ67802.1"/>
    </source>
</evidence>
<name>A0A1W7CSV4_9ACTN</name>
<reference evidence="5 6" key="1">
    <citation type="submission" date="2017-05" db="EMBL/GenBank/DDBJ databases">
        <title>Complete genome sequence of Streptomyces sp. SCSIO 03032 revealed the diverse biosynthetic pathways for its bioactive secondary metabolites.</title>
        <authorList>
            <person name="Ma L."/>
            <person name="Zhu Y."/>
            <person name="Zhang W."/>
            <person name="Zhang G."/>
            <person name="Tian X."/>
            <person name="Zhang S."/>
            <person name="Zhang C."/>
        </authorList>
    </citation>
    <scope>NUCLEOTIDE SEQUENCE [LARGE SCALE GENOMIC DNA]</scope>
    <source>
        <strain evidence="5 6">SCSIO 03032</strain>
    </source>
</reference>
<dbReference type="Gene3D" id="3.90.550.10">
    <property type="entry name" value="Spore Coat Polysaccharide Biosynthesis Protein SpsA, Chain A"/>
    <property type="match status" value="1"/>
</dbReference>